<dbReference type="EMBL" id="QPKB01000001">
    <property type="protein sequence ID" value="RWR73655.1"/>
    <property type="molecule type" value="Genomic_DNA"/>
</dbReference>
<dbReference type="AlphaFoldDB" id="A0A3S3LY91"/>
<sequence length="109" mass="12387">MAEDVKAPNLFERVKEEIVAVMHTEKIHSKETHGTSDDIDENTPNNEVRAPNIFERAKEEIEAIVQTIHPKKEINQNSLLKEDKGFWVFLGKWFEKCCSPAPLGVEKGG</sequence>
<feature type="compositionally biased region" description="Basic and acidic residues" evidence="1">
    <location>
        <begin position="26"/>
        <end position="36"/>
    </location>
</feature>
<proteinExistence type="predicted"/>
<protein>
    <submittedName>
        <fullName evidence="2">Uncharacterized protein</fullName>
    </submittedName>
</protein>
<dbReference type="PANTHER" id="PTHR35277">
    <property type="entry name" value="OS09G0363700 PROTEIN"/>
    <property type="match status" value="1"/>
</dbReference>
<comment type="caution">
    <text evidence="2">The sequence shown here is derived from an EMBL/GenBank/DDBJ whole genome shotgun (WGS) entry which is preliminary data.</text>
</comment>
<feature type="region of interest" description="Disordered" evidence="1">
    <location>
        <begin position="26"/>
        <end position="47"/>
    </location>
</feature>
<dbReference type="Proteomes" id="UP000283530">
    <property type="component" value="Unassembled WGS sequence"/>
</dbReference>
<dbReference type="PANTHER" id="PTHR35277:SF10">
    <property type="entry name" value="OS09G0363700 PROTEIN"/>
    <property type="match status" value="1"/>
</dbReference>
<reference evidence="2 3" key="1">
    <citation type="journal article" date="2019" name="Nat. Plants">
        <title>Stout camphor tree genome fills gaps in understanding of flowering plant genome evolution.</title>
        <authorList>
            <person name="Chaw S.M."/>
            <person name="Liu Y.C."/>
            <person name="Wu Y.W."/>
            <person name="Wang H.Y."/>
            <person name="Lin C.I."/>
            <person name="Wu C.S."/>
            <person name="Ke H.M."/>
            <person name="Chang L.Y."/>
            <person name="Hsu C.Y."/>
            <person name="Yang H.T."/>
            <person name="Sudianto E."/>
            <person name="Hsu M.H."/>
            <person name="Wu K.P."/>
            <person name="Wang L.N."/>
            <person name="Leebens-Mack J.H."/>
            <person name="Tsai I.J."/>
        </authorList>
    </citation>
    <scope>NUCLEOTIDE SEQUENCE [LARGE SCALE GENOMIC DNA]</scope>
    <source>
        <strain evidence="3">cv. Chaw 1501</strain>
        <tissue evidence="2">Young leaves</tissue>
    </source>
</reference>
<dbReference type="STRING" id="337451.A0A3S3LY91"/>
<organism evidence="2 3">
    <name type="scientific">Cinnamomum micranthum f. kanehirae</name>
    <dbReference type="NCBI Taxonomy" id="337451"/>
    <lineage>
        <taxon>Eukaryota</taxon>
        <taxon>Viridiplantae</taxon>
        <taxon>Streptophyta</taxon>
        <taxon>Embryophyta</taxon>
        <taxon>Tracheophyta</taxon>
        <taxon>Spermatophyta</taxon>
        <taxon>Magnoliopsida</taxon>
        <taxon>Magnoliidae</taxon>
        <taxon>Laurales</taxon>
        <taxon>Lauraceae</taxon>
        <taxon>Cinnamomum</taxon>
    </lineage>
</organism>
<dbReference type="OrthoDB" id="1932113at2759"/>
<gene>
    <name evidence="2" type="ORF">CKAN_00195700</name>
</gene>
<evidence type="ECO:0000256" key="1">
    <source>
        <dbReference type="SAM" id="MobiDB-lite"/>
    </source>
</evidence>
<accession>A0A3S3LY91</accession>
<evidence type="ECO:0000313" key="2">
    <source>
        <dbReference type="EMBL" id="RWR73655.1"/>
    </source>
</evidence>
<evidence type="ECO:0000313" key="3">
    <source>
        <dbReference type="Proteomes" id="UP000283530"/>
    </source>
</evidence>
<name>A0A3S3LY91_9MAGN</name>
<keyword evidence="3" id="KW-1185">Reference proteome</keyword>